<feature type="compositionally biased region" description="Basic and acidic residues" evidence="1">
    <location>
        <begin position="35"/>
        <end position="46"/>
    </location>
</feature>
<protein>
    <submittedName>
        <fullName evidence="2">Uncharacterized protein</fullName>
    </submittedName>
</protein>
<dbReference type="AlphaFoldDB" id="A0A6C0BZT0"/>
<proteinExistence type="predicted"/>
<accession>A0A6C0BZT0</accession>
<sequence length="46" mass="5590">MAEQERCPRASRNKHHKLWNDMKVLLPPSRRKNLQGRETEHRRGNK</sequence>
<evidence type="ECO:0000256" key="1">
    <source>
        <dbReference type="SAM" id="MobiDB-lite"/>
    </source>
</evidence>
<name>A0A6C0BZT0_9ZZZZ</name>
<dbReference type="EMBL" id="MN739300">
    <property type="protein sequence ID" value="QHS97592.1"/>
    <property type="molecule type" value="Genomic_DNA"/>
</dbReference>
<evidence type="ECO:0000313" key="2">
    <source>
        <dbReference type="EMBL" id="QHS97592.1"/>
    </source>
</evidence>
<feature type="region of interest" description="Disordered" evidence="1">
    <location>
        <begin position="26"/>
        <end position="46"/>
    </location>
</feature>
<reference evidence="2" key="1">
    <citation type="journal article" date="2020" name="Nature">
        <title>Giant virus diversity and host interactions through global metagenomics.</title>
        <authorList>
            <person name="Schulz F."/>
            <person name="Roux S."/>
            <person name="Paez-Espino D."/>
            <person name="Jungbluth S."/>
            <person name="Walsh D.A."/>
            <person name="Denef V.J."/>
            <person name="McMahon K.D."/>
            <person name="Konstantinidis K.T."/>
            <person name="Eloe-Fadrosh E.A."/>
            <person name="Kyrpides N.C."/>
            <person name="Woyke T."/>
        </authorList>
    </citation>
    <scope>NUCLEOTIDE SEQUENCE</scope>
    <source>
        <strain evidence="2">GVMAG-M-3300020182-33</strain>
    </source>
</reference>
<organism evidence="2">
    <name type="scientific">viral metagenome</name>
    <dbReference type="NCBI Taxonomy" id="1070528"/>
    <lineage>
        <taxon>unclassified sequences</taxon>
        <taxon>metagenomes</taxon>
        <taxon>organismal metagenomes</taxon>
    </lineage>
</organism>